<dbReference type="Pfam" id="PF00144">
    <property type="entry name" value="Beta-lactamase"/>
    <property type="match status" value="1"/>
</dbReference>
<dbReference type="GO" id="GO:0016787">
    <property type="term" value="F:hydrolase activity"/>
    <property type="evidence" value="ECO:0007669"/>
    <property type="project" value="UniProtKB-KW"/>
</dbReference>
<accession>A0A1E3A495</accession>
<feature type="domain" description="Beta-lactamase-related" evidence="1">
    <location>
        <begin position="11"/>
        <end position="373"/>
    </location>
</feature>
<dbReference type="InterPro" id="IPR050789">
    <property type="entry name" value="Diverse_Enzym_Activities"/>
</dbReference>
<reference evidence="2 3" key="1">
    <citation type="submission" date="2016-07" db="EMBL/GenBank/DDBJ databases">
        <title>Characterization of isolates of Eisenbergiella tayi derived from blood cultures, using whole genome sequencing.</title>
        <authorList>
            <person name="Burdz T."/>
            <person name="Wiebe D."/>
            <person name="Huynh C."/>
            <person name="Bernard K."/>
        </authorList>
    </citation>
    <scope>NUCLEOTIDE SEQUENCE [LARGE SCALE GENOMIC DNA]</scope>
    <source>
        <strain evidence="2 3">NML 110608</strain>
    </source>
</reference>
<gene>
    <name evidence="2" type="primary">estB_4</name>
    <name evidence="2" type="ORF">BEI61_04381</name>
</gene>
<dbReference type="EMBL" id="MCGH01000003">
    <property type="protein sequence ID" value="ODM03583.1"/>
    <property type="molecule type" value="Genomic_DNA"/>
</dbReference>
<evidence type="ECO:0000259" key="1">
    <source>
        <dbReference type="Pfam" id="PF00144"/>
    </source>
</evidence>
<keyword evidence="2" id="KW-0378">Hydrolase</keyword>
<dbReference type="Gene3D" id="3.40.710.10">
    <property type="entry name" value="DD-peptidase/beta-lactamase superfamily"/>
    <property type="match status" value="1"/>
</dbReference>
<comment type="caution">
    <text evidence="2">The sequence shown here is derived from an EMBL/GenBank/DDBJ whole genome shotgun (WGS) entry which is preliminary data.</text>
</comment>
<dbReference type="PANTHER" id="PTHR43283">
    <property type="entry name" value="BETA-LACTAMASE-RELATED"/>
    <property type="match status" value="1"/>
</dbReference>
<name>A0A1E3A495_9FIRM</name>
<evidence type="ECO:0000313" key="2">
    <source>
        <dbReference type="EMBL" id="ODM03583.1"/>
    </source>
</evidence>
<dbReference type="EC" id="3.1.1.-" evidence="2"/>
<dbReference type="RefSeq" id="WP_069154022.1">
    <property type="nucleotide sequence ID" value="NZ_MCGH01000003.1"/>
</dbReference>
<sequence>MGSFIYLDDFLKEHVKNGPAGCGCAVVQNDELLYEGYYGYADLGKKKIITPDTVYRQFSTTKVIICTAAMMLFERGRFLMDDPLYEYFPEWKDTMVADTGEDGGIYIRAAKRPIQIRDCFSMAMGIGYGGEDYTHQMMEKVRRNLAETVGDYTLRQDIYAMSQVPVRFDPGTHFLYGFGHELVAGLIEVVSGKKVSDFLQSELFEPLEMNSTGYRYFGDIRERMVTPYSRREDGSMIPVKGMFDHRHEPDAKYEAGGAGLFSTVRDYLNFSQMMACGGVYKGRNIIGRKTIDLMRTNQLNEQQLKDFSGSYLAGYGYGYGVRTMLSPGSGSNTSVGEFGWTGYMGTYIAIDPSEKAAVVYMHNLEPNMEEYTHHRVRNMAFGALK</sequence>
<dbReference type="InterPro" id="IPR012338">
    <property type="entry name" value="Beta-lactam/transpept-like"/>
</dbReference>
<organism evidence="2 3">
    <name type="scientific">Eisenbergiella tayi</name>
    <dbReference type="NCBI Taxonomy" id="1432052"/>
    <lineage>
        <taxon>Bacteria</taxon>
        <taxon>Bacillati</taxon>
        <taxon>Bacillota</taxon>
        <taxon>Clostridia</taxon>
        <taxon>Lachnospirales</taxon>
        <taxon>Lachnospiraceae</taxon>
        <taxon>Eisenbergiella</taxon>
    </lineage>
</organism>
<evidence type="ECO:0000313" key="3">
    <source>
        <dbReference type="Proteomes" id="UP000094067"/>
    </source>
</evidence>
<dbReference type="Proteomes" id="UP000094067">
    <property type="component" value="Unassembled WGS sequence"/>
</dbReference>
<dbReference type="PATRIC" id="fig|1432052.4.peg.4863"/>
<protein>
    <submittedName>
        <fullName evidence="2">Esterase EstB</fullName>
        <ecNumber evidence="2">3.1.1.-</ecNumber>
    </submittedName>
</protein>
<dbReference type="PANTHER" id="PTHR43283:SF3">
    <property type="entry name" value="BETA-LACTAMASE FAMILY PROTEIN (AFU_ORTHOLOGUE AFUA_5G07500)"/>
    <property type="match status" value="1"/>
</dbReference>
<dbReference type="InterPro" id="IPR001466">
    <property type="entry name" value="Beta-lactam-related"/>
</dbReference>
<proteinExistence type="predicted"/>
<dbReference type="SUPFAM" id="SSF56601">
    <property type="entry name" value="beta-lactamase/transpeptidase-like"/>
    <property type="match status" value="1"/>
</dbReference>
<dbReference type="AlphaFoldDB" id="A0A1E3A495"/>